<proteinExistence type="predicted"/>
<dbReference type="PROSITE" id="PS51318">
    <property type="entry name" value="TAT"/>
    <property type="match status" value="1"/>
</dbReference>
<dbReference type="Gene3D" id="3.20.20.150">
    <property type="entry name" value="Divalent-metal-dependent TIM barrel enzymes"/>
    <property type="match status" value="1"/>
</dbReference>
<organism evidence="3 4">
    <name type="scientific">Lacihabitans lacunae</name>
    <dbReference type="NCBI Taxonomy" id="1028214"/>
    <lineage>
        <taxon>Bacteria</taxon>
        <taxon>Pseudomonadati</taxon>
        <taxon>Bacteroidota</taxon>
        <taxon>Cytophagia</taxon>
        <taxon>Cytophagales</taxon>
        <taxon>Leadbetterellaceae</taxon>
        <taxon>Lacihabitans</taxon>
    </lineage>
</organism>
<evidence type="ECO:0000259" key="2">
    <source>
        <dbReference type="Pfam" id="PF01261"/>
    </source>
</evidence>
<name>A0ABV7YUD1_9BACT</name>
<dbReference type="InterPro" id="IPR036237">
    <property type="entry name" value="Xyl_isomerase-like_sf"/>
</dbReference>
<dbReference type="InterPro" id="IPR013022">
    <property type="entry name" value="Xyl_isomerase-like_TIM-brl"/>
</dbReference>
<accession>A0ABV7YUD1</accession>
<feature type="domain" description="Xylose isomerase-like TIM barrel" evidence="2">
    <location>
        <begin position="70"/>
        <end position="318"/>
    </location>
</feature>
<keyword evidence="4" id="KW-1185">Reference proteome</keyword>
<protein>
    <submittedName>
        <fullName evidence="3">Sugar phosphate isomerase/epimerase family protein</fullName>
    </submittedName>
</protein>
<keyword evidence="3" id="KW-0413">Isomerase</keyword>
<dbReference type="PANTHER" id="PTHR12110">
    <property type="entry name" value="HYDROXYPYRUVATE ISOMERASE"/>
    <property type="match status" value="1"/>
</dbReference>
<dbReference type="PROSITE" id="PS51257">
    <property type="entry name" value="PROKAR_LIPOPROTEIN"/>
    <property type="match status" value="1"/>
</dbReference>
<comment type="caution">
    <text evidence="3">The sequence shown here is derived from an EMBL/GenBank/DDBJ whole genome shotgun (WGS) entry which is preliminary data.</text>
</comment>
<dbReference type="SUPFAM" id="SSF51658">
    <property type="entry name" value="Xylose isomerase-like"/>
    <property type="match status" value="1"/>
</dbReference>
<gene>
    <name evidence="3" type="ORF">ACFOOI_05855</name>
</gene>
<evidence type="ECO:0000256" key="1">
    <source>
        <dbReference type="SAM" id="SignalP"/>
    </source>
</evidence>
<keyword evidence="1" id="KW-0732">Signal</keyword>
<dbReference type="EMBL" id="JBHRYQ010000001">
    <property type="protein sequence ID" value="MFC3810169.1"/>
    <property type="molecule type" value="Genomic_DNA"/>
</dbReference>
<dbReference type="PANTHER" id="PTHR12110:SF41">
    <property type="entry name" value="INOSOSE DEHYDRATASE"/>
    <property type="match status" value="1"/>
</dbReference>
<dbReference type="RefSeq" id="WP_379836060.1">
    <property type="nucleotide sequence ID" value="NZ_JBHRYQ010000001.1"/>
</dbReference>
<sequence length="322" mass="35822">MKQSRRNFLLKTGLFAVSAPILGQSLLSCTSATKTTEVADTLSGTGIDKFGIQLWTVKEDMAKDPLATLKALSSDGYKQIESFGGDKGIFWGYTPTEFKKILDDLGLEIVSSHVNPAYTTDLSLEEEFKKLSADAASIGVRYLINPFPGELKTDAEWQKVAEGLNRQGQITKAAGLKTGYHNHHIEFLPTAEGSIPEELLLKGTDKDLVDFELDLYWNIKAGQQPADWFTNYADRYKLVHVKDLYKAEKVAEIEAAEKAEGFWPAGASTTIGNGRIDFPSILKDAKNHGVEYFIVEQERFDDSTPLQDVKKDAEYMKSFKFA</sequence>
<dbReference type="Pfam" id="PF01261">
    <property type="entry name" value="AP_endonuc_2"/>
    <property type="match status" value="1"/>
</dbReference>
<evidence type="ECO:0000313" key="3">
    <source>
        <dbReference type="EMBL" id="MFC3810169.1"/>
    </source>
</evidence>
<feature type="signal peptide" evidence="1">
    <location>
        <begin position="1"/>
        <end position="23"/>
    </location>
</feature>
<dbReference type="Proteomes" id="UP001595616">
    <property type="component" value="Unassembled WGS sequence"/>
</dbReference>
<evidence type="ECO:0000313" key="4">
    <source>
        <dbReference type="Proteomes" id="UP001595616"/>
    </source>
</evidence>
<dbReference type="InterPro" id="IPR006311">
    <property type="entry name" value="TAT_signal"/>
</dbReference>
<feature type="chain" id="PRO_5046673590" evidence="1">
    <location>
        <begin position="24"/>
        <end position="322"/>
    </location>
</feature>
<dbReference type="InterPro" id="IPR050312">
    <property type="entry name" value="IolE/XylAMocC-like"/>
</dbReference>
<dbReference type="GO" id="GO:0016853">
    <property type="term" value="F:isomerase activity"/>
    <property type="evidence" value="ECO:0007669"/>
    <property type="project" value="UniProtKB-KW"/>
</dbReference>
<reference evidence="4" key="1">
    <citation type="journal article" date="2019" name="Int. J. Syst. Evol. Microbiol.">
        <title>The Global Catalogue of Microorganisms (GCM) 10K type strain sequencing project: providing services to taxonomists for standard genome sequencing and annotation.</title>
        <authorList>
            <consortium name="The Broad Institute Genomics Platform"/>
            <consortium name="The Broad Institute Genome Sequencing Center for Infectious Disease"/>
            <person name="Wu L."/>
            <person name="Ma J."/>
        </authorList>
    </citation>
    <scope>NUCLEOTIDE SEQUENCE [LARGE SCALE GENOMIC DNA]</scope>
    <source>
        <strain evidence="4">CECT 7956</strain>
    </source>
</reference>